<dbReference type="EMBL" id="FNOW01000040">
    <property type="protein sequence ID" value="SDY23308.1"/>
    <property type="molecule type" value="Genomic_DNA"/>
</dbReference>
<evidence type="ECO:0000313" key="2">
    <source>
        <dbReference type="Proteomes" id="UP000198672"/>
    </source>
</evidence>
<name>A0A1H3I835_ALLWA</name>
<dbReference type="RefSeq" id="WP_143117056.1">
    <property type="nucleotide sequence ID" value="NZ_FNOW01000040.1"/>
</dbReference>
<keyword evidence="2" id="KW-1185">Reference proteome</keyword>
<accession>A0A1H3I835</accession>
<evidence type="ECO:0000313" key="1">
    <source>
        <dbReference type="EMBL" id="SDY23308.1"/>
    </source>
</evidence>
<reference evidence="2" key="1">
    <citation type="submission" date="2016-10" db="EMBL/GenBank/DDBJ databases">
        <authorList>
            <person name="Varghese N."/>
            <person name="Submissions S."/>
        </authorList>
    </citation>
    <scope>NUCLEOTIDE SEQUENCE [LARGE SCALE GENOMIC DNA]</scope>
    <source>
        <strain evidence="2">DSM 173</strain>
    </source>
</reference>
<protein>
    <submittedName>
        <fullName evidence="1">Uncharacterized protein</fullName>
    </submittedName>
</protein>
<dbReference type="AlphaFoldDB" id="A0A1H3I835"/>
<sequence length="115" mass="13643">MSELIRIGQGFFEDLATTPQTKERLLLDSVLSEQEFATKHAETILDHYMRLFRFDFLREDAEFFAATIWQYLQTWRHQERVACEHATYDCNRFSGQPIARWPNRSFGWSGMECAV</sequence>
<dbReference type="Proteomes" id="UP000198672">
    <property type="component" value="Unassembled WGS sequence"/>
</dbReference>
<gene>
    <name evidence="1" type="ORF">SAMN05421644_14028</name>
</gene>
<proteinExistence type="predicted"/>
<organism evidence="1 2">
    <name type="scientific">Allochromatium warmingii</name>
    <name type="common">Chromatium warmingii</name>
    <dbReference type="NCBI Taxonomy" id="61595"/>
    <lineage>
        <taxon>Bacteria</taxon>
        <taxon>Pseudomonadati</taxon>
        <taxon>Pseudomonadota</taxon>
        <taxon>Gammaproteobacteria</taxon>
        <taxon>Chromatiales</taxon>
        <taxon>Chromatiaceae</taxon>
        <taxon>Allochromatium</taxon>
    </lineage>
</organism>
<dbReference type="OrthoDB" id="5772688at2"/>